<sequence>MPVEVTENFNPEKLSKRVGHFVAGAGLQPCPALCIPACGDYNAGRGGGWFPKPLVMIEAK</sequence>
<evidence type="ECO:0000313" key="1">
    <source>
        <dbReference type="EMBL" id="KAA1057529.1"/>
    </source>
</evidence>
<dbReference type="EMBL" id="VEWN01000002">
    <property type="protein sequence ID" value="KAA1057529.1"/>
    <property type="molecule type" value="Genomic_DNA"/>
</dbReference>
<reference evidence="1 2" key="1">
    <citation type="submission" date="2019-07" db="EMBL/GenBank/DDBJ databases">
        <title>Genome sequencing of the stress-tolerant strain Azospirillum brasilense Az19.</title>
        <authorList>
            <person name="Maroniche G.A."/>
            <person name="Garcia J.E."/>
            <person name="Pagnussat L."/>
            <person name="Amenta M."/>
            <person name="Creus C.M."/>
        </authorList>
    </citation>
    <scope>NUCLEOTIDE SEQUENCE [LARGE SCALE GENOMIC DNA]</scope>
    <source>
        <strain evidence="1 2">Az19</strain>
    </source>
</reference>
<dbReference type="AlphaFoldDB" id="A0A5B0KZP3"/>
<accession>A0A5B0KZP3</accession>
<evidence type="ECO:0000313" key="2">
    <source>
        <dbReference type="Proteomes" id="UP000325333"/>
    </source>
</evidence>
<comment type="caution">
    <text evidence="1">The sequence shown here is derived from an EMBL/GenBank/DDBJ whole genome shotgun (WGS) entry which is preliminary data.</text>
</comment>
<organism evidence="1 2">
    <name type="scientific">Azospirillum argentinense</name>
    <dbReference type="NCBI Taxonomy" id="2970906"/>
    <lineage>
        <taxon>Bacteria</taxon>
        <taxon>Pseudomonadati</taxon>
        <taxon>Pseudomonadota</taxon>
        <taxon>Alphaproteobacteria</taxon>
        <taxon>Rhodospirillales</taxon>
        <taxon>Azospirillaceae</taxon>
        <taxon>Azospirillum</taxon>
    </lineage>
</organism>
<name>A0A5B0KZP3_9PROT</name>
<protein>
    <submittedName>
        <fullName evidence="1">Uncharacterized protein</fullName>
    </submittedName>
</protein>
<dbReference type="Proteomes" id="UP000325333">
    <property type="component" value="Unassembled WGS sequence"/>
</dbReference>
<gene>
    <name evidence="1" type="ORF">FH063_001697</name>
</gene>
<proteinExistence type="predicted"/>